<dbReference type="PROSITE" id="PS00217">
    <property type="entry name" value="SUGAR_TRANSPORT_2"/>
    <property type="match status" value="1"/>
</dbReference>
<dbReference type="Proteomes" id="UP001652621">
    <property type="component" value="Unplaced"/>
</dbReference>
<evidence type="ECO:0000256" key="2">
    <source>
        <dbReference type="ARBA" id="ARBA00022475"/>
    </source>
</evidence>
<feature type="transmembrane region" description="Helical" evidence="6">
    <location>
        <begin position="264"/>
        <end position="284"/>
    </location>
</feature>
<name>A0ABM3VIW1_MUSDO</name>
<dbReference type="InterPro" id="IPR050549">
    <property type="entry name" value="MFS_Trehalose_Transporter"/>
</dbReference>
<feature type="transmembrane region" description="Helical" evidence="6">
    <location>
        <begin position="151"/>
        <end position="169"/>
    </location>
</feature>
<dbReference type="InterPro" id="IPR020846">
    <property type="entry name" value="MFS_dom"/>
</dbReference>
<dbReference type="RefSeq" id="XP_058985745.1">
    <property type="nucleotide sequence ID" value="XM_059129762.1"/>
</dbReference>
<evidence type="ECO:0000313" key="8">
    <source>
        <dbReference type="Proteomes" id="UP001652621"/>
    </source>
</evidence>
<keyword evidence="4 6" id="KW-1133">Transmembrane helix</keyword>
<protein>
    <submittedName>
        <fullName evidence="9">Facilitated trehalose transporter Tret1-like</fullName>
    </submittedName>
</protein>
<gene>
    <name evidence="9" type="primary">LOC109613980</name>
</gene>
<keyword evidence="5 6" id="KW-0472">Membrane</keyword>
<comment type="subcellular location">
    <subcellularLocation>
        <location evidence="1">Cell membrane</location>
        <topology evidence="1">Multi-pass membrane protein</topology>
    </subcellularLocation>
</comment>
<dbReference type="GeneID" id="109613980"/>
<organism evidence="8 9">
    <name type="scientific">Musca domestica</name>
    <name type="common">House fly</name>
    <dbReference type="NCBI Taxonomy" id="7370"/>
    <lineage>
        <taxon>Eukaryota</taxon>
        <taxon>Metazoa</taxon>
        <taxon>Ecdysozoa</taxon>
        <taxon>Arthropoda</taxon>
        <taxon>Hexapoda</taxon>
        <taxon>Insecta</taxon>
        <taxon>Pterygota</taxon>
        <taxon>Neoptera</taxon>
        <taxon>Endopterygota</taxon>
        <taxon>Diptera</taxon>
        <taxon>Brachycera</taxon>
        <taxon>Muscomorpha</taxon>
        <taxon>Muscoidea</taxon>
        <taxon>Muscidae</taxon>
        <taxon>Musca</taxon>
    </lineage>
</organism>
<evidence type="ECO:0000256" key="4">
    <source>
        <dbReference type="ARBA" id="ARBA00022989"/>
    </source>
</evidence>
<evidence type="ECO:0000256" key="1">
    <source>
        <dbReference type="ARBA" id="ARBA00004651"/>
    </source>
</evidence>
<dbReference type="InterPro" id="IPR005828">
    <property type="entry name" value="MFS_sugar_transport-like"/>
</dbReference>
<keyword evidence="8" id="KW-1185">Reference proteome</keyword>
<dbReference type="SUPFAM" id="SSF103473">
    <property type="entry name" value="MFS general substrate transporter"/>
    <property type="match status" value="1"/>
</dbReference>
<feature type="domain" description="Major facilitator superfamily (MFS) profile" evidence="7">
    <location>
        <begin position="22"/>
        <end position="453"/>
    </location>
</feature>
<dbReference type="PROSITE" id="PS50850">
    <property type="entry name" value="MFS"/>
    <property type="match status" value="1"/>
</dbReference>
<evidence type="ECO:0000259" key="7">
    <source>
        <dbReference type="PROSITE" id="PS50850"/>
    </source>
</evidence>
<dbReference type="InterPro" id="IPR005829">
    <property type="entry name" value="Sugar_transporter_CS"/>
</dbReference>
<dbReference type="Gene3D" id="1.20.1250.20">
    <property type="entry name" value="MFS general substrate transporter like domains"/>
    <property type="match status" value="1"/>
</dbReference>
<dbReference type="CDD" id="cd17358">
    <property type="entry name" value="MFS_GLUT6_8_Class3_like"/>
    <property type="match status" value="1"/>
</dbReference>
<feature type="transmembrane region" description="Helical" evidence="6">
    <location>
        <begin position="63"/>
        <end position="85"/>
    </location>
</feature>
<dbReference type="PANTHER" id="PTHR48021:SF33">
    <property type="entry name" value="AT22075P-RELATED"/>
    <property type="match status" value="1"/>
</dbReference>
<dbReference type="PANTHER" id="PTHR48021">
    <property type="match status" value="1"/>
</dbReference>
<evidence type="ECO:0000256" key="6">
    <source>
        <dbReference type="SAM" id="Phobius"/>
    </source>
</evidence>
<accession>A0ABM3VIW1</accession>
<feature type="transmembrane region" description="Helical" evidence="6">
    <location>
        <begin position="116"/>
        <end position="139"/>
    </location>
</feature>
<feature type="transmembrane region" description="Helical" evidence="6">
    <location>
        <begin position="365"/>
        <end position="391"/>
    </location>
</feature>
<feature type="transmembrane region" description="Helical" evidence="6">
    <location>
        <begin position="175"/>
        <end position="196"/>
    </location>
</feature>
<feature type="transmembrane region" description="Helical" evidence="6">
    <location>
        <begin position="92"/>
        <end position="110"/>
    </location>
</feature>
<feature type="transmembrane region" description="Helical" evidence="6">
    <location>
        <begin position="398"/>
        <end position="418"/>
    </location>
</feature>
<feature type="transmembrane region" description="Helical" evidence="6">
    <location>
        <begin position="329"/>
        <end position="353"/>
    </location>
</feature>
<dbReference type="InterPro" id="IPR036259">
    <property type="entry name" value="MFS_trans_sf"/>
</dbReference>
<reference evidence="9" key="1">
    <citation type="submission" date="2025-08" db="UniProtKB">
        <authorList>
            <consortium name="RefSeq"/>
        </authorList>
    </citation>
    <scope>IDENTIFICATION</scope>
    <source>
        <strain evidence="9">Aabys</strain>
        <tissue evidence="9">Whole body</tissue>
    </source>
</reference>
<feature type="transmembrane region" description="Helical" evidence="6">
    <location>
        <begin position="430"/>
        <end position="449"/>
    </location>
</feature>
<dbReference type="Pfam" id="PF00083">
    <property type="entry name" value="Sugar_tr"/>
    <property type="match status" value="1"/>
</dbReference>
<evidence type="ECO:0000256" key="3">
    <source>
        <dbReference type="ARBA" id="ARBA00022692"/>
    </source>
</evidence>
<evidence type="ECO:0000256" key="5">
    <source>
        <dbReference type="ARBA" id="ARBA00023136"/>
    </source>
</evidence>
<keyword evidence="3 6" id="KW-0812">Transmembrane</keyword>
<feature type="transmembrane region" description="Helical" evidence="6">
    <location>
        <begin position="304"/>
        <end position="322"/>
    </location>
</feature>
<feature type="transmembrane region" description="Helical" evidence="6">
    <location>
        <begin position="20"/>
        <end position="40"/>
    </location>
</feature>
<proteinExistence type="predicted"/>
<keyword evidence="2" id="KW-1003">Cell membrane</keyword>
<dbReference type="InterPro" id="IPR044775">
    <property type="entry name" value="MFS_ERD6/Tret1-like"/>
</dbReference>
<evidence type="ECO:0000313" key="9">
    <source>
        <dbReference type="RefSeq" id="XP_058985745.1"/>
    </source>
</evidence>
<sequence>MAKNTINSTSILTNRFRHQVLATLTVCILTFSHGIGLGWLSPTLSKLQSDTSPLEFPVTVEDASWIGSLLGLGSVCGNLAIGFLQNIIGRKACIYILAPPHICLWILIYFARNVEFLMIGRFLGGFAGGGCYVVFPLFISEIADTNIRGTLATMLMLSVNTGILIGFIVSTHVAYHIIPFCIVTLPMVYLILAFVLPETPQHLLRRKKYAEAENSFNFYQMCNSEIKQNTSNPAFDQLKSIIENRSDSGSVTYKDFLTKDALQCFATAAVLLFVNQFSGIFAFVNYMSDIFSNSGSSMDPNTCTIIMGVVQIAGTYAATLLVDIFGRKILMLWSTGGMAVGLAAFGVFTFYAQTMDLSQYSFVPLLLMSFVSFVGNMGLIALTFVVLVEIFPAKIRPICASASMAILSLLVFAMLKIFPLYMDSFGISTTMWSCALVCAVSYLYMLVFLKETKGKSMDSD</sequence>